<keyword evidence="3" id="KW-1185">Reference proteome</keyword>
<evidence type="ECO:0000256" key="1">
    <source>
        <dbReference type="SAM" id="MobiDB-lite"/>
    </source>
</evidence>
<feature type="compositionally biased region" description="Basic and acidic residues" evidence="1">
    <location>
        <begin position="172"/>
        <end position="192"/>
    </location>
</feature>
<dbReference type="AlphaFoldDB" id="A0ABD3Q469"/>
<sequence>MSLVLTAQRHLIRPAIHCGSRSLSLLTNTTIVQNVAQPPSPLPNPSPRFQPSHHHHLLTSTTLAIVASTALTMSALTITTCEEPGPADETEDSLDGNIVVVQDMIDAGSETPTLPEPSTDETAEEDNEEDNDDDPNNDEETTCSICLINRQGPCRKYWLKFERCMKDHSADKERREGAKKVKGVEKENKEMTSEDEWDLFMEKSITPGEEDEEDEDDDEEDEDEEQEDEIIKDDKTDSPSLAERCDKFMIPWISCIQEHRNLYSLISNAFYQKDYVDPLEESVAENQRKAFIKAESSIGEKDGYIVKFVGAEVDLGNWREHVEADADENGVFLEEEETRAATTNTDEPHLINAYAKFRLTEPDTGNPIEVAYIKDQRGRLLGFDSFSKREDKDEERNMHADQEKMHDGSTMEHNKVHDGECTFHIVPEETTSVAAYAIYRSKRMDENREEQRDFVLYYTPQIRLPGNQVDN</sequence>
<gene>
    <name evidence="2" type="ORF">ACHAWO_009924</name>
</gene>
<reference evidence="2 3" key="1">
    <citation type="submission" date="2024-10" db="EMBL/GenBank/DDBJ databases">
        <title>Updated reference genomes for cyclostephanoid diatoms.</title>
        <authorList>
            <person name="Roberts W.R."/>
            <person name="Alverson A.J."/>
        </authorList>
    </citation>
    <scope>NUCLEOTIDE SEQUENCE [LARGE SCALE GENOMIC DNA]</scope>
    <source>
        <strain evidence="2 3">AJA010-31</strain>
    </source>
</reference>
<protein>
    <recommendedName>
        <fullName evidence="4">GCK domain-containing protein</fullName>
    </recommendedName>
</protein>
<name>A0ABD3Q469_9STRA</name>
<feature type="region of interest" description="Disordered" evidence="1">
    <location>
        <begin position="386"/>
        <end position="414"/>
    </location>
</feature>
<evidence type="ECO:0000313" key="3">
    <source>
        <dbReference type="Proteomes" id="UP001530400"/>
    </source>
</evidence>
<dbReference type="EMBL" id="JALLPJ020000338">
    <property type="protein sequence ID" value="KAL3794965.1"/>
    <property type="molecule type" value="Genomic_DNA"/>
</dbReference>
<accession>A0ABD3Q469</accession>
<proteinExistence type="predicted"/>
<feature type="compositionally biased region" description="Acidic residues" evidence="1">
    <location>
        <begin position="208"/>
        <end position="231"/>
    </location>
</feature>
<evidence type="ECO:0000313" key="2">
    <source>
        <dbReference type="EMBL" id="KAL3794965.1"/>
    </source>
</evidence>
<evidence type="ECO:0008006" key="4">
    <source>
        <dbReference type="Google" id="ProtNLM"/>
    </source>
</evidence>
<comment type="caution">
    <text evidence="2">The sequence shown here is derived from an EMBL/GenBank/DDBJ whole genome shotgun (WGS) entry which is preliminary data.</text>
</comment>
<dbReference type="Proteomes" id="UP001530400">
    <property type="component" value="Unassembled WGS sequence"/>
</dbReference>
<feature type="region of interest" description="Disordered" evidence="1">
    <location>
        <begin position="172"/>
        <end position="239"/>
    </location>
</feature>
<feature type="region of interest" description="Disordered" evidence="1">
    <location>
        <begin position="108"/>
        <end position="139"/>
    </location>
</feature>
<feature type="compositionally biased region" description="Acidic residues" evidence="1">
    <location>
        <begin position="118"/>
        <end position="139"/>
    </location>
</feature>
<organism evidence="2 3">
    <name type="scientific">Cyclotella atomus</name>
    <dbReference type="NCBI Taxonomy" id="382360"/>
    <lineage>
        <taxon>Eukaryota</taxon>
        <taxon>Sar</taxon>
        <taxon>Stramenopiles</taxon>
        <taxon>Ochrophyta</taxon>
        <taxon>Bacillariophyta</taxon>
        <taxon>Coscinodiscophyceae</taxon>
        <taxon>Thalassiosirophycidae</taxon>
        <taxon>Stephanodiscales</taxon>
        <taxon>Stephanodiscaceae</taxon>
        <taxon>Cyclotella</taxon>
    </lineage>
</organism>